<dbReference type="AlphaFoldDB" id="A0A7X0AY86"/>
<sequence length="37" mass="4222">MSEEQAARGQAENQAAIAEWNEFIEKHGLPLAKYRSF</sequence>
<evidence type="ECO:0000256" key="1">
    <source>
        <dbReference type="ARBA" id="ARBA00022649"/>
    </source>
</evidence>
<reference evidence="2 3" key="1">
    <citation type="submission" date="2020-08" db="EMBL/GenBank/DDBJ databases">
        <title>Genomic Encyclopedia of Type Strains, Phase IV (KMG-IV): sequencing the most valuable type-strain genomes for metagenomic binning, comparative biology and taxonomic classification.</title>
        <authorList>
            <person name="Goeker M."/>
        </authorList>
    </citation>
    <scope>NUCLEOTIDE SEQUENCE [LARGE SCALE GENOMIC DNA]</scope>
    <source>
        <strain evidence="2 3">DSM 22198</strain>
    </source>
</reference>
<dbReference type="EMBL" id="JACIIZ010000006">
    <property type="protein sequence ID" value="MBB6251957.1"/>
    <property type="molecule type" value="Genomic_DNA"/>
</dbReference>
<comment type="caution">
    <text evidence="2">The sequence shown here is derived from an EMBL/GenBank/DDBJ whole genome shotgun (WGS) entry which is preliminary data.</text>
</comment>
<dbReference type="RefSeq" id="WP_184800855.1">
    <property type="nucleotide sequence ID" value="NZ_JACIIZ010000006.1"/>
</dbReference>
<proteinExistence type="predicted"/>
<evidence type="ECO:0000313" key="2">
    <source>
        <dbReference type="EMBL" id="MBB6251957.1"/>
    </source>
</evidence>
<evidence type="ECO:0000313" key="3">
    <source>
        <dbReference type="Proteomes" id="UP000539175"/>
    </source>
</evidence>
<protein>
    <submittedName>
        <fullName evidence="2">Post-segregation antitoxin (Ccd killing protein)</fullName>
    </submittedName>
</protein>
<dbReference type="Proteomes" id="UP000539175">
    <property type="component" value="Unassembled WGS sequence"/>
</dbReference>
<keyword evidence="3" id="KW-1185">Reference proteome</keyword>
<dbReference type="InterPro" id="IPR009956">
    <property type="entry name" value="Post-segregation_anti-tox_CcdA"/>
</dbReference>
<keyword evidence="1" id="KW-1277">Toxin-antitoxin system</keyword>
<accession>A0A7X0AY86</accession>
<organism evidence="2 3">
    <name type="scientific">Nitrospirillum iridis</name>
    <dbReference type="NCBI Taxonomy" id="765888"/>
    <lineage>
        <taxon>Bacteria</taxon>
        <taxon>Pseudomonadati</taxon>
        <taxon>Pseudomonadota</taxon>
        <taxon>Alphaproteobacteria</taxon>
        <taxon>Rhodospirillales</taxon>
        <taxon>Azospirillaceae</taxon>
        <taxon>Nitrospirillum</taxon>
    </lineage>
</organism>
<gene>
    <name evidence="2" type="ORF">FHS74_002517</name>
</gene>
<dbReference type="Pfam" id="PF07362">
    <property type="entry name" value="CcdA"/>
    <property type="match status" value="1"/>
</dbReference>
<name>A0A7X0AY86_9PROT</name>